<protein>
    <submittedName>
        <fullName evidence="1">Uncharacterized protein</fullName>
    </submittedName>
</protein>
<dbReference type="Proteomes" id="UP000037035">
    <property type="component" value="Unassembled WGS sequence"/>
</dbReference>
<evidence type="ECO:0000313" key="1">
    <source>
        <dbReference type="EMBL" id="KNZ52721.1"/>
    </source>
</evidence>
<name>A0A0L6UVZ3_9BASI</name>
<comment type="caution">
    <text evidence="1">The sequence shown here is derived from an EMBL/GenBank/DDBJ whole genome shotgun (WGS) entry which is preliminary data.</text>
</comment>
<organism evidence="1 2">
    <name type="scientific">Puccinia sorghi</name>
    <dbReference type="NCBI Taxonomy" id="27349"/>
    <lineage>
        <taxon>Eukaryota</taxon>
        <taxon>Fungi</taxon>
        <taxon>Dikarya</taxon>
        <taxon>Basidiomycota</taxon>
        <taxon>Pucciniomycotina</taxon>
        <taxon>Pucciniomycetes</taxon>
        <taxon>Pucciniales</taxon>
        <taxon>Pucciniaceae</taxon>
        <taxon>Puccinia</taxon>
    </lineage>
</organism>
<accession>A0A0L6UVZ3</accession>
<dbReference type="AlphaFoldDB" id="A0A0L6UVZ3"/>
<proteinExistence type="predicted"/>
<gene>
    <name evidence="1" type="ORF">VP01_346g5</name>
</gene>
<dbReference type="VEuPathDB" id="FungiDB:VP01_346g5"/>
<sequence length="359" mass="41390">MALEICCCTFIPASRWTICCKYHAAYTWLNKMVCIWGLVSILIKNQNDVCIGEPKLISIVFQCMKLLQWEFYLTGLGLIADKEGEELMFIFCLKVGSEFRSILVGKKSNNKKQLIRDMSVDQDLVQGSRNTRLKGKEWIGLGMRKCVKSGLRSSIRAMSFILNTLGNFFLNSDGKNLGGGVINCLHALQTPCWPYGKRMWNQRGKKPFCPSLIYSIELLLEKVCRFLYLSIYLSIEPTKKSGAKGEKLGVKLQNHQKAEHSQSLSGLQCAKSSNKGVALDTHWRRTLSYLLSWFFFPHWFFFLSQVRIEKMMWDLGHGKDGVWHLCWETAYRHNWPKEHLPLNHNHMEGDLNFICILNC</sequence>
<keyword evidence="2" id="KW-1185">Reference proteome</keyword>
<reference evidence="1 2" key="1">
    <citation type="submission" date="2015-08" db="EMBL/GenBank/DDBJ databases">
        <title>Next Generation Sequencing and Analysis of the Genome of Puccinia sorghi L Schw, the Causal Agent of Maize Common Rust.</title>
        <authorList>
            <person name="Rochi L."/>
            <person name="Burguener G."/>
            <person name="Darino M."/>
            <person name="Turjanski A."/>
            <person name="Kreff E."/>
            <person name="Dieguez M.J."/>
            <person name="Sacco F."/>
        </authorList>
    </citation>
    <scope>NUCLEOTIDE SEQUENCE [LARGE SCALE GENOMIC DNA]</scope>
    <source>
        <strain evidence="1 2">RO10H11247</strain>
    </source>
</reference>
<evidence type="ECO:0000313" key="2">
    <source>
        <dbReference type="Proteomes" id="UP000037035"/>
    </source>
</evidence>
<dbReference type="EMBL" id="LAVV01008468">
    <property type="protein sequence ID" value="KNZ52721.1"/>
    <property type="molecule type" value="Genomic_DNA"/>
</dbReference>